<dbReference type="InterPro" id="IPR012094">
    <property type="entry name" value="tRNA_Ile_lys_synt"/>
</dbReference>
<dbReference type="eggNOG" id="ENOG502QQNE">
    <property type="taxonomic scope" value="Eukaryota"/>
</dbReference>
<dbReference type="Proteomes" id="UP000059680">
    <property type="component" value="Chromosome 2"/>
</dbReference>
<evidence type="ECO:0000256" key="1">
    <source>
        <dbReference type="ARBA" id="ARBA00022598"/>
    </source>
</evidence>
<dbReference type="SMR" id="A0A0P0VHF3"/>
<keyword evidence="3" id="KW-0547">Nucleotide-binding</keyword>
<dbReference type="PANTHER" id="PTHR43033:SF5">
    <property type="entry name" value="TRNA(ILE)-LYSIDINE SYNTHETASE"/>
    <property type="match status" value="1"/>
</dbReference>
<organism evidence="6 7">
    <name type="scientific">Oryza sativa subsp. japonica</name>
    <name type="common">Rice</name>
    <dbReference type="NCBI Taxonomy" id="39947"/>
    <lineage>
        <taxon>Eukaryota</taxon>
        <taxon>Viridiplantae</taxon>
        <taxon>Streptophyta</taxon>
        <taxon>Embryophyta</taxon>
        <taxon>Tracheophyta</taxon>
        <taxon>Spermatophyta</taxon>
        <taxon>Magnoliopsida</taxon>
        <taxon>Liliopsida</taxon>
        <taxon>Poales</taxon>
        <taxon>Poaceae</taxon>
        <taxon>BOP clade</taxon>
        <taxon>Oryzoideae</taxon>
        <taxon>Oryzeae</taxon>
        <taxon>Oryzinae</taxon>
        <taxon>Oryza</taxon>
        <taxon>Oryza sativa</taxon>
    </lineage>
</organism>
<reference evidence="7" key="1">
    <citation type="journal article" date="2005" name="Nature">
        <title>The map-based sequence of the rice genome.</title>
        <authorList>
            <consortium name="International rice genome sequencing project (IRGSP)"/>
            <person name="Matsumoto T."/>
            <person name="Wu J."/>
            <person name="Kanamori H."/>
            <person name="Katayose Y."/>
            <person name="Fujisawa M."/>
            <person name="Namiki N."/>
            <person name="Mizuno H."/>
            <person name="Yamamoto K."/>
            <person name="Antonio B.A."/>
            <person name="Baba T."/>
            <person name="Sakata K."/>
            <person name="Nagamura Y."/>
            <person name="Aoki H."/>
            <person name="Arikawa K."/>
            <person name="Arita K."/>
            <person name="Bito T."/>
            <person name="Chiden Y."/>
            <person name="Fujitsuka N."/>
            <person name="Fukunaka R."/>
            <person name="Hamada M."/>
            <person name="Harada C."/>
            <person name="Hayashi A."/>
            <person name="Hijishita S."/>
            <person name="Honda M."/>
            <person name="Hosokawa S."/>
            <person name="Ichikawa Y."/>
            <person name="Idonuma A."/>
            <person name="Iijima M."/>
            <person name="Ikeda M."/>
            <person name="Ikeno M."/>
            <person name="Ito K."/>
            <person name="Ito S."/>
            <person name="Ito T."/>
            <person name="Ito Y."/>
            <person name="Ito Y."/>
            <person name="Iwabuchi A."/>
            <person name="Kamiya K."/>
            <person name="Karasawa W."/>
            <person name="Kurita K."/>
            <person name="Katagiri S."/>
            <person name="Kikuta A."/>
            <person name="Kobayashi H."/>
            <person name="Kobayashi N."/>
            <person name="Machita K."/>
            <person name="Maehara T."/>
            <person name="Masukawa M."/>
            <person name="Mizubayashi T."/>
            <person name="Mukai Y."/>
            <person name="Nagasaki H."/>
            <person name="Nagata Y."/>
            <person name="Naito S."/>
            <person name="Nakashima M."/>
            <person name="Nakama Y."/>
            <person name="Nakamichi Y."/>
            <person name="Nakamura M."/>
            <person name="Meguro A."/>
            <person name="Negishi M."/>
            <person name="Ohta I."/>
            <person name="Ohta T."/>
            <person name="Okamoto M."/>
            <person name="Ono N."/>
            <person name="Saji S."/>
            <person name="Sakaguchi M."/>
            <person name="Sakai K."/>
            <person name="Shibata M."/>
            <person name="Shimokawa T."/>
            <person name="Song J."/>
            <person name="Takazaki Y."/>
            <person name="Terasawa K."/>
            <person name="Tsugane M."/>
            <person name="Tsuji K."/>
            <person name="Ueda S."/>
            <person name="Waki K."/>
            <person name="Yamagata H."/>
            <person name="Yamamoto M."/>
            <person name="Yamamoto S."/>
            <person name="Yamane H."/>
            <person name="Yoshiki S."/>
            <person name="Yoshihara R."/>
            <person name="Yukawa K."/>
            <person name="Zhong H."/>
            <person name="Yano M."/>
            <person name="Yuan Q."/>
            <person name="Ouyang S."/>
            <person name="Liu J."/>
            <person name="Jones K.M."/>
            <person name="Gansberger K."/>
            <person name="Moffat K."/>
            <person name="Hill J."/>
            <person name="Bera J."/>
            <person name="Fadrosh D."/>
            <person name="Jin S."/>
            <person name="Johri S."/>
            <person name="Kim M."/>
            <person name="Overton L."/>
            <person name="Reardon M."/>
            <person name="Tsitrin T."/>
            <person name="Vuong H."/>
            <person name="Weaver B."/>
            <person name="Ciecko A."/>
            <person name="Tallon L."/>
            <person name="Jackson J."/>
            <person name="Pai G."/>
            <person name="Aken S.V."/>
            <person name="Utterback T."/>
            <person name="Reidmuller S."/>
            <person name="Feldblyum T."/>
            <person name="Hsiao J."/>
            <person name="Zismann V."/>
            <person name="Iobst S."/>
            <person name="de Vazeille A.R."/>
            <person name="Buell C.R."/>
            <person name="Ying K."/>
            <person name="Li Y."/>
            <person name="Lu T."/>
            <person name="Huang Y."/>
            <person name="Zhao Q."/>
            <person name="Feng Q."/>
            <person name="Zhang L."/>
            <person name="Zhu J."/>
            <person name="Weng Q."/>
            <person name="Mu J."/>
            <person name="Lu Y."/>
            <person name="Fan D."/>
            <person name="Liu Y."/>
            <person name="Guan J."/>
            <person name="Zhang Y."/>
            <person name="Yu S."/>
            <person name="Liu X."/>
            <person name="Zhang Y."/>
            <person name="Hong G."/>
            <person name="Han B."/>
            <person name="Choisne N."/>
            <person name="Demange N."/>
            <person name="Orjeda G."/>
            <person name="Samain S."/>
            <person name="Cattolico L."/>
            <person name="Pelletier E."/>
            <person name="Couloux A."/>
            <person name="Segurens B."/>
            <person name="Wincker P."/>
            <person name="D'Hont A."/>
            <person name="Scarpelli C."/>
            <person name="Weissenbach J."/>
            <person name="Salanoubat M."/>
            <person name="Quetier F."/>
            <person name="Yu Y."/>
            <person name="Kim H.R."/>
            <person name="Rambo T."/>
            <person name="Currie J."/>
            <person name="Collura K."/>
            <person name="Luo M."/>
            <person name="Yang T."/>
            <person name="Ammiraju J.S.S."/>
            <person name="Engler F."/>
            <person name="Soderlund C."/>
            <person name="Wing R.A."/>
            <person name="Palmer L.E."/>
            <person name="de la Bastide M."/>
            <person name="Spiegel L."/>
            <person name="Nascimento L."/>
            <person name="Zutavern T."/>
            <person name="O'Shaughnessy A."/>
            <person name="Dike S."/>
            <person name="Dedhia N."/>
            <person name="Preston R."/>
            <person name="Balija V."/>
            <person name="McCombie W.R."/>
            <person name="Chow T."/>
            <person name="Chen H."/>
            <person name="Chung M."/>
            <person name="Chen C."/>
            <person name="Shaw J."/>
            <person name="Wu H."/>
            <person name="Hsiao K."/>
            <person name="Chao Y."/>
            <person name="Chu M."/>
            <person name="Cheng C."/>
            <person name="Hour A."/>
            <person name="Lee P."/>
            <person name="Lin S."/>
            <person name="Lin Y."/>
            <person name="Liou J."/>
            <person name="Liu S."/>
            <person name="Hsing Y."/>
            <person name="Raghuvanshi S."/>
            <person name="Mohanty A."/>
            <person name="Bharti A.K."/>
            <person name="Gaur A."/>
            <person name="Gupta V."/>
            <person name="Kumar D."/>
            <person name="Ravi V."/>
            <person name="Vij S."/>
            <person name="Kapur A."/>
            <person name="Khurana P."/>
            <person name="Khurana P."/>
            <person name="Khurana J.P."/>
            <person name="Tyagi A.K."/>
            <person name="Gaikwad K."/>
            <person name="Singh A."/>
            <person name="Dalal V."/>
            <person name="Srivastava S."/>
            <person name="Dixit A."/>
            <person name="Pal A.K."/>
            <person name="Ghazi I.A."/>
            <person name="Yadav M."/>
            <person name="Pandit A."/>
            <person name="Bhargava A."/>
            <person name="Sureshbabu K."/>
            <person name="Batra K."/>
            <person name="Sharma T.R."/>
            <person name="Mohapatra T."/>
            <person name="Singh N.K."/>
            <person name="Messing J."/>
            <person name="Nelson A.B."/>
            <person name="Fuks G."/>
            <person name="Kavchok S."/>
            <person name="Keizer G."/>
            <person name="Linton E."/>
            <person name="Llaca V."/>
            <person name="Song R."/>
            <person name="Tanyolac B."/>
            <person name="Young S."/>
            <person name="Ho-Il K."/>
            <person name="Hahn J.H."/>
            <person name="Sangsakoo G."/>
            <person name="Vanavichit A."/>
            <person name="de Mattos Luiz.A.T."/>
            <person name="Zimmer P.D."/>
            <person name="Malone G."/>
            <person name="Dellagostin O."/>
            <person name="de Oliveira A.C."/>
            <person name="Bevan M."/>
            <person name="Bancroft I."/>
            <person name="Minx P."/>
            <person name="Cordum H."/>
            <person name="Wilson R."/>
            <person name="Cheng Z."/>
            <person name="Jin W."/>
            <person name="Jiang J."/>
            <person name="Leong S.A."/>
            <person name="Iwama H."/>
            <person name="Gojobori T."/>
            <person name="Itoh T."/>
            <person name="Niimura Y."/>
            <person name="Fujii Y."/>
            <person name="Habara T."/>
            <person name="Sakai H."/>
            <person name="Sato Y."/>
            <person name="Wilson G."/>
            <person name="Kumar K."/>
            <person name="McCouch S."/>
            <person name="Juretic N."/>
            <person name="Hoen D."/>
            <person name="Wright S."/>
            <person name="Bruskiewich R."/>
            <person name="Bureau T."/>
            <person name="Miyao A."/>
            <person name="Hirochika H."/>
            <person name="Nishikawa T."/>
            <person name="Kadowaki K."/>
            <person name="Sugiura M."/>
            <person name="Burr B."/>
            <person name="Sasaki T."/>
        </authorList>
    </citation>
    <scope>NUCLEOTIDE SEQUENCE [LARGE SCALE GENOMIC DNA]</scope>
    <source>
        <strain evidence="7">cv. Nipponbare</strain>
    </source>
</reference>
<dbReference type="InterPro" id="IPR011063">
    <property type="entry name" value="TilS/TtcA_N"/>
</dbReference>
<evidence type="ECO:0000313" key="7">
    <source>
        <dbReference type="Proteomes" id="UP000059680"/>
    </source>
</evidence>
<evidence type="ECO:0000256" key="3">
    <source>
        <dbReference type="ARBA" id="ARBA00022741"/>
    </source>
</evidence>
<dbReference type="EMBL" id="AP014958">
    <property type="protein sequence ID" value="BAS78020.1"/>
    <property type="molecule type" value="Genomic_DNA"/>
</dbReference>
<gene>
    <name evidence="6" type="ordered locus">Os02g0266500</name>
    <name evidence="6" type="ORF">OSNPB_020266500</name>
</gene>
<feature type="domain" description="tRNA(Ile)-lysidine/2-thiocytidine synthase N-terminal" evidence="5">
    <location>
        <begin position="71"/>
        <end position="171"/>
    </location>
</feature>
<dbReference type="AlphaFoldDB" id="A0A0P0VHF3"/>
<dbReference type="SUPFAM" id="SSF52402">
    <property type="entry name" value="Adenine nucleotide alpha hydrolases-like"/>
    <property type="match status" value="1"/>
</dbReference>
<dbReference type="STRING" id="39947.A0A0P0VHF3"/>
<dbReference type="InterPro" id="IPR014729">
    <property type="entry name" value="Rossmann-like_a/b/a_fold"/>
</dbReference>
<evidence type="ECO:0000259" key="5">
    <source>
        <dbReference type="Pfam" id="PF01171"/>
    </source>
</evidence>
<protein>
    <submittedName>
        <fullName evidence="6">Os02g0266500 protein</fullName>
    </submittedName>
</protein>
<dbReference type="InParanoid" id="A0A0P0VHF3"/>
<keyword evidence="1" id="KW-0436">Ligase</keyword>
<dbReference type="GO" id="GO:0005524">
    <property type="term" value="F:ATP binding"/>
    <property type="evidence" value="ECO:0007669"/>
    <property type="project" value="UniProtKB-KW"/>
</dbReference>
<accession>A0A0P0VHF3</accession>
<dbReference type="GO" id="GO:0016879">
    <property type="term" value="F:ligase activity, forming carbon-nitrogen bonds"/>
    <property type="evidence" value="ECO:0007669"/>
    <property type="project" value="InterPro"/>
</dbReference>
<keyword evidence="7" id="KW-1185">Reference proteome</keyword>
<keyword evidence="4" id="KW-0067">ATP-binding</keyword>
<dbReference type="Gramene" id="Os02t0266500-01">
    <property type="protein sequence ID" value="Os02t0266500-01"/>
    <property type="gene ID" value="Os02g0266500"/>
</dbReference>
<reference evidence="6 7" key="2">
    <citation type="journal article" date="2013" name="Plant Cell Physiol.">
        <title>Rice Annotation Project Database (RAP-DB): an integrative and interactive database for rice genomics.</title>
        <authorList>
            <person name="Sakai H."/>
            <person name="Lee S.S."/>
            <person name="Tanaka T."/>
            <person name="Numa H."/>
            <person name="Kim J."/>
            <person name="Kawahara Y."/>
            <person name="Wakimoto H."/>
            <person name="Yang C.C."/>
            <person name="Iwamoto M."/>
            <person name="Abe T."/>
            <person name="Yamada Y."/>
            <person name="Muto A."/>
            <person name="Inokuchi H."/>
            <person name="Ikemura T."/>
            <person name="Matsumoto T."/>
            <person name="Sasaki T."/>
            <person name="Itoh T."/>
        </authorList>
    </citation>
    <scope>NUCLEOTIDE SEQUENCE [LARGE SCALE GENOMIC DNA]</scope>
    <source>
        <strain evidence="7">cv. Nipponbare</strain>
    </source>
</reference>
<dbReference type="OMA" id="RRFICKI"/>
<evidence type="ECO:0000256" key="4">
    <source>
        <dbReference type="ARBA" id="ARBA00022840"/>
    </source>
</evidence>
<dbReference type="GO" id="GO:0008033">
    <property type="term" value="P:tRNA processing"/>
    <property type="evidence" value="ECO:0007669"/>
    <property type="project" value="UniProtKB-KW"/>
</dbReference>
<dbReference type="PaxDb" id="39947-A0A0P0VHF3"/>
<evidence type="ECO:0000256" key="2">
    <source>
        <dbReference type="ARBA" id="ARBA00022694"/>
    </source>
</evidence>
<proteinExistence type="predicted"/>
<name>A0A0P0VHF3_ORYSJ</name>
<dbReference type="PANTHER" id="PTHR43033">
    <property type="entry name" value="TRNA(ILE)-LYSIDINE SYNTHASE-RELATED"/>
    <property type="match status" value="1"/>
</dbReference>
<reference evidence="6 7" key="3">
    <citation type="journal article" date="2013" name="Rice">
        <title>Improvement of the Oryza sativa Nipponbare reference genome using next generation sequence and optical map data.</title>
        <authorList>
            <person name="Kawahara Y."/>
            <person name="de la Bastide M."/>
            <person name="Hamilton J.P."/>
            <person name="Kanamori H."/>
            <person name="McCombie W.R."/>
            <person name="Ouyang S."/>
            <person name="Schwartz D.C."/>
            <person name="Tanaka T."/>
            <person name="Wu J."/>
            <person name="Zhou S."/>
            <person name="Childs K.L."/>
            <person name="Davidson R.M."/>
            <person name="Lin H."/>
            <person name="Quesada-Ocampo L."/>
            <person name="Vaillancourt B."/>
            <person name="Sakai H."/>
            <person name="Lee S.S."/>
            <person name="Kim J."/>
            <person name="Numa H."/>
            <person name="Itoh T."/>
            <person name="Buell C.R."/>
            <person name="Matsumoto T."/>
        </authorList>
    </citation>
    <scope>NUCLEOTIDE SEQUENCE [LARGE SCALE GENOMIC DNA]</scope>
    <source>
        <strain evidence="7">cv. Nipponbare</strain>
    </source>
</reference>
<evidence type="ECO:0000313" key="6">
    <source>
        <dbReference type="EMBL" id="BAS78020.1"/>
    </source>
</evidence>
<sequence length="176" mass="18525">MMPLLLLLLPVRSAPLRRLLLCRCSSSSSPAAAASASSSACPVPASSVLAPYHRAFARRMALAGVHPHHRVAVGVSGGPDSMALCVLAAAWKKAGEGREQEDEGEGGVSGFVDGLLGVVVDHGLRPESADEAQLVRDRVRGMGVVCEIATCEWPNGRPKLGHIQEAAREMRPNSLF</sequence>
<keyword evidence="2" id="KW-0819">tRNA processing</keyword>
<dbReference type="Gene3D" id="3.40.50.620">
    <property type="entry name" value="HUPs"/>
    <property type="match status" value="1"/>
</dbReference>
<dbReference type="Pfam" id="PF01171">
    <property type="entry name" value="ATP_bind_3"/>
    <property type="match status" value="1"/>
</dbReference>